<reference evidence="1" key="1">
    <citation type="submission" date="2013-05" db="EMBL/GenBank/DDBJ databases">
        <authorList>
            <person name="Yim A.K.Y."/>
            <person name="Chan T.F."/>
            <person name="Ji K.M."/>
            <person name="Liu X.Y."/>
            <person name="Zhou J.W."/>
            <person name="Li R.Q."/>
            <person name="Yang K.Y."/>
            <person name="Li J."/>
            <person name="Li M."/>
            <person name="Law P.T.W."/>
            <person name="Wu Y.L."/>
            <person name="Cai Z.L."/>
            <person name="Qin H."/>
            <person name="Bao Y."/>
            <person name="Leung R.K.K."/>
            <person name="Ng P.K.S."/>
            <person name="Zou J."/>
            <person name="Zhong X.J."/>
            <person name="Ran P.X."/>
            <person name="Zhong N.S."/>
            <person name="Liu Z.G."/>
            <person name="Tsui S.K.W."/>
        </authorList>
    </citation>
    <scope>NUCLEOTIDE SEQUENCE</scope>
    <source>
        <strain evidence="1">Derf</strain>
        <tissue evidence="1">Whole organism</tissue>
    </source>
</reference>
<dbReference type="EMBL" id="ASGP02000001">
    <property type="protein sequence ID" value="KAH9527799.1"/>
    <property type="molecule type" value="Genomic_DNA"/>
</dbReference>
<proteinExistence type="predicted"/>
<keyword evidence="2" id="KW-1185">Reference proteome</keyword>
<name>A0A922L9S5_DERFA</name>
<dbReference type="AlphaFoldDB" id="A0A922L9S5"/>
<evidence type="ECO:0000313" key="1">
    <source>
        <dbReference type="EMBL" id="KAH9527799.1"/>
    </source>
</evidence>
<reference evidence="1" key="2">
    <citation type="journal article" date="2022" name="Res Sq">
        <title>Comparative Genomics Reveals Insights into the Divergent Evolution of Astigmatic Mites and Household Pest Adaptations.</title>
        <authorList>
            <person name="Xiong Q."/>
            <person name="Wan A.T.-Y."/>
            <person name="Liu X.-Y."/>
            <person name="Fung C.S.-H."/>
            <person name="Xiao X."/>
            <person name="Malainual N."/>
            <person name="Hou J."/>
            <person name="Wang L."/>
            <person name="Wang M."/>
            <person name="Yang K."/>
            <person name="Cui Y."/>
            <person name="Leung E."/>
            <person name="Nong W."/>
            <person name="Shin S.-K."/>
            <person name="Au S."/>
            <person name="Jeong K.Y."/>
            <person name="Chew F.T."/>
            <person name="Hui J."/>
            <person name="Leung T.F."/>
            <person name="Tungtrongchitr A."/>
            <person name="Zhong N."/>
            <person name="Liu Z."/>
            <person name="Tsui S."/>
        </authorList>
    </citation>
    <scope>NUCLEOTIDE SEQUENCE</scope>
    <source>
        <strain evidence="1">Derf</strain>
        <tissue evidence="1">Whole organism</tissue>
    </source>
</reference>
<sequence>MSKLTRPVQNRENNMSNLTRPVQNWETLSTNSELVVLGWTCHFLDSSKSLKEQLFCYALVKYIKCTYTYLTHSRPSVTHV</sequence>
<comment type="caution">
    <text evidence="1">The sequence shown here is derived from an EMBL/GenBank/DDBJ whole genome shotgun (WGS) entry which is preliminary data.</text>
</comment>
<organism evidence="1 2">
    <name type="scientific">Dermatophagoides farinae</name>
    <name type="common">American house dust mite</name>
    <dbReference type="NCBI Taxonomy" id="6954"/>
    <lineage>
        <taxon>Eukaryota</taxon>
        <taxon>Metazoa</taxon>
        <taxon>Ecdysozoa</taxon>
        <taxon>Arthropoda</taxon>
        <taxon>Chelicerata</taxon>
        <taxon>Arachnida</taxon>
        <taxon>Acari</taxon>
        <taxon>Acariformes</taxon>
        <taxon>Sarcoptiformes</taxon>
        <taxon>Astigmata</taxon>
        <taxon>Psoroptidia</taxon>
        <taxon>Analgoidea</taxon>
        <taxon>Pyroglyphidae</taxon>
        <taxon>Dermatophagoidinae</taxon>
        <taxon>Dermatophagoides</taxon>
    </lineage>
</organism>
<gene>
    <name evidence="1" type="ORF">DERF_001795</name>
</gene>
<accession>A0A922L9S5</accession>
<protein>
    <submittedName>
        <fullName evidence="1">Uncharacterized protein</fullName>
    </submittedName>
</protein>
<evidence type="ECO:0000313" key="2">
    <source>
        <dbReference type="Proteomes" id="UP000790347"/>
    </source>
</evidence>
<dbReference type="Proteomes" id="UP000790347">
    <property type="component" value="Unassembled WGS sequence"/>
</dbReference>